<sequence>MATNAEHYLGDLEAASKIIPAAKPYVMMNLMKFKASAQCPVTYKGPRAESSTGREAYIAYKNGFVRRAAELGVDLSIVFLGEAHTQLVAGPQEGENYDLVLLVRFPSFAAFRSVLEDKEYVNEIQPHRVSALEEIRSFAVTELADF</sequence>
<dbReference type="PANTHER" id="PTHR40257">
    <property type="match status" value="1"/>
</dbReference>
<dbReference type="SUPFAM" id="SSF54909">
    <property type="entry name" value="Dimeric alpha+beta barrel"/>
    <property type="match status" value="1"/>
</dbReference>
<dbReference type="InterPro" id="IPR011008">
    <property type="entry name" value="Dimeric_a/b-barrel"/>
</dbReference>
<dbReference type="PANTHER" id="PTHR40257:SF1">
    <property type="entry name" value="DUF1330 DOMAIN-CONTAINING PROTEIN"/>
    <property type="match status" value="1"/>
</dbReference>
<evidence type="ECO:0000313" key="2">
    <source>
        <dbReference type="Proteomes" id="UP001345691"/>
    </source>
</evidence>
<accession>A0ABR0IZU1</accession>
<evidence type="ECO:0000313" key="1">
    <source>
        <dbReference type="EMBL" id="KAK5052956.1"/>
    </source>
</evidence>
<evidence type="ECO:0008006" key="3">
    <source>
        <dbReference type="Google" id="ProtNLM"/>
    </source>
</evidence>
<dbReference type="EMBL" id="JAVRRF010000027">
    <property type="protein sequence ID" value="KAK5052956.1"/>
    <property type="molecule type" value="Genomic_DNA"/>
</dbReference>
<reference evidence="1 2" key="1">
    <citation type="submission" date="2023-08" db="EMBL/GenBank/DDBJ databases">
        <title>Black Yeasts Isolated from many extreme environments.</title>
        <authorList>
            <person name="Coleine C."/>
            <person name="Stajich J.E."/>
            <person name="Selbmann L."/>
        </authorList>
    </citation>
    <scope>NUCLEOTIDE SEQUENCE [LARGE SCALE GENOMIC DNA]</scope>
    <source>
        <strain evidence="1 2">CCFEE 6328</strain>
    </source>
</reference>
<keyword evidence="2" id="KW-1185">Reference proteome</keyword>
<comment type="caution">
    <text evidence="1">The sequence shown here is derived from an EMBL/GenBank/DDBJ whole genome shotgun (WGS) entry which is preliminary data.</text>
</comment>
<proteinExistence type="predicted"/>
<protein>
    <recommendedName>
        <fullName evidence="3">DUF1330 domain-containing protein</fullName>
    </recommendedName>
</protein>
<dbReference type="Proteomes" id="UP001345691">
    <property type="component" value="Unassembled WGS sequence"/>
</dbReference>
<gene>
    <name evidence="1" type="ORF">LTR69_009525</name>
</gene>
<name>A0ABR0IZU1_9EURO</name>
<organism evidence="1 2">
    <name type="scientific">Exophiala sideris</name>
    <dbReference type="NCBI Taxonomy" id="1016849"/>
    <lineage>
        <taxon>Eukaryota</taxon>
        <taxon>Fungi</taxon>
        <taxon>Dikarya</taxon>
        <taxon>Ascomycota</taxon>
        <taxon>Pezizomycotina</taxon>
        <taxon>Eurotiomycetes</taxon>
        <taxon>Chaetothyriomycetidae</taxon>
        <taxon>Chaetothyriales</taxon>
        <taxon>Herpotrichiellaceae</taxon>
        <taxon>Exophiala</taxon>
    </lineage>
</organism>
<dbReference type="Gene3D" id="3.30.70.100">
    <property type="match status" value="1"/>
</dbReference>